<evidence type="ECO:0000313" key="2">
    <source>
        <dbReference type="EMBL" id="HFB55132.1"/>
    </source>
</evidence>
<keyword evidence="1" id="KW-0812">Transmembrane</keyword>
<keyword evidence="1" id="KW-0472">Membrane</keyword>
<dbReference type="Proteomes" id="UP000886042">
    <property type="component" value="Unassembled WGS sequence"/>
</dbReference>
<sequence>MGKEIKAEPRRRGWRRFGIIAGLIALYILGEYTIPRFPFGPYKLYSHLSDEQKDAVIPYARLTDENSYPFVGIQPSLEIGISPKLHPKRDHAKAISRFPTVRDCLIKSEQKKDMPDLRLIDWDKIRTIADADVCTWRIFSSLGTPERAKNWLVFHGAQNARIQKVKLAKTSEKNQRHKDSDFYFLVSGHWPMSYLIEEKGKLKKVRQPLIFPTRGWHFLRRERLRRGNGVYSTWSLNGQIKNIMWKWQVVL</sequence>
<accession>A0A7C3G914</accession>
<dbReference type="EMBL" id="DRMN01000285">
    <property type="protein sequence ID" value="HFB55132.1"/>
    <property type="molecule type" value="Genomic_DNA"/>
</dbReference>
<proteinExistence type="predicted"/>
<dbReference type="AlphaFoldDB" id="A0A7C3G914"/>
<name>A0A7C3G914_9PROT</name>
<comment type="caution">
    <text evidence="2">The sequence shown here is derived from an EMBL/GenBank/DDBJ whole genome shotgun (WGS) entry which is preliminary data.</text>
</comment>
<feature type="transmembrane region" description="Helical" evidence="1">
    <location>
        <begin position="12"/>
        <end position="30"/>
    </location>
</feature>
<keyword evidence="1" id="KW-1133">Transmembrane helix</keyword>
<organism evidence="2">
    <name type="scientific">Hellea balneolensis</name>
    <dbReference type="NCBI Taxonomy" id="287478"/>
    <lineage>
        <taxon>Bacteria</taxon>
        <taxon>Pseudomonadati</taxon>
        <taxon>Pseudomonadota</taxon>
        <taxon>Alphaproteobacteria</taxon>
        <taxon>Maricaulales</taxon>
        <taxon>Robiginitomaculaceae</taxon>
        <taxon>Hellea</taxon>
    </lineage>
</organism>
<protein>
    <submittedName>
        <fullName evidence="2">Uncharacterized protein</fullName>
    </submittedName>
</protein>
<reference evidence="2" key="1">
    <citation type="journal article" date="2020" name="mSystems">
        <title>Genome- and Community-Level Interaction Insights into Carbon Utilization and Element Cycling Functions of Hydrothermarchaeota in Hydrothermal Sediment.</title>
        <authorList>
            <person name="Zhou Z."/>
            <person name="Liu Y."/>
            <person name="Xu W."/>
            <person name="Pan J."/>
            <person name="Luo Z.H."/>
            <person name="Li M."/>
        </authorList>
    </citation>
    <scope>NUCLEOTIDE SEQUENCE [LARGE SCALE GENOMIC DNA]</scope>
    <source>
        <strain evidence="2">HyVt-489</strain>
    </source>
</reference>
<evidence type="ECO:0000256" key="1">
    <source>
        <dbReference type="SAM" id="Phobius"/>
    </source>
</evidence>
<gene>
    <name evidence="2" type="ORF">ENJ46_04335</name>
</gene>